<organism evidence="1 2">
    <name type="scientific">Solobacterium moorei</name>
    <dbReference type="NCBI Taxonomy" id="102148"/>
    <lineage>
        <taxon>Bacteria</taxon>
        <taxon>Bacillati</taxon>
        <taxon>Bacillota</taxon>
        <taxon>Erysipelotrichia</taxon>
        <taxon>Erysipelotrichales</taxon>
        <taxon>Erysipelotrichaceae</taxon>
        <taxon>Solobacterium</taxon>
    </lineage>
</organism>
<proteinExistence type="predicted"/>
<accession>A0A412PCN0</accession>
<protein>
    <recommendedName>
        <fullName evidence="3">SGNH/GDSL hydrolase family protein</fullName>
    </recommendedName>
</protein>
<name>A0A412PCN0_9FIRM</name>
<dbReference type="SUPFAM" id="SSF52266">
    <property type="entry name" value="SGNH hydrolase"/>
    <property type="match status" value="1"/>
</dbReference>
<dbReference type="RefSeq" id="WP_118764998.1">
    <property type="nucleotide sequence ID" value="NZ_CABJCF010000003.1"/>
</dbReference>
<sequence>MKKALKPVAFLLVLICLLMVTSYVVTPKGYENVYDIQLVNRKIDAVSQEKENTLDVLFTGDSEASNTFSPFQYWKEQGIASYNLGGSAQRLNDCYTVLEEVLKHQKPKVLVLEANTLFRKNAVYNKDDSVLMWAERLFPVLHHHNIYKTINLSVNLLGATKENAYADQCKGYYARVRIRPYRGSDQYMKTNKRDTTLYPETLEYFEKIVQLCKENNVELMVVSVPSPKNWSDARHDTVQALCNRYDITYYDLNKLDNVLSLDWTTDTLDRGDHLNMNGSKKVNAYFGKILKEKYHIPDHRGEADYAIWDQQEAELKLY</sequence>
<reference evidence="1 2" key="1">
    <citation type="submission" date="2018-08" db="EMBL/GenBank/DDBJ databases">
        <title>A genome reference for cultivated species of the human gut microbiota.</title>
        <authorList>
            <person name="Zou Y."/>
            <person name="Xue W."/>
            <person name="Luo G."/>
        </authorList>
    </citation>
    <scope>NUCLEOTIDE SEQUENCE [LARGE SCALE GENOMIC DNA]</scope>
    <source>
        <strain evidence="1 2">AF18-46</strain>
    </source>
</reference>
<dbReference type="Proteomes" id="UP000284731">
    <property type="component" value="Unassembled WGS sequence"/>
</dbReference>
<evidence type="ECO:0000313" key="1">
    <source>
        <dbReference type="EMBL" id="RGT54940.1"/>
    </source>
</evidence>
<evidence type="ECO:0008006" key="3">
    <source>
        <dbReference type="Google" id="ProtNLM"/>
    </source>
</evidence>
<dbReference type="Gene3D" id="3.40.50.1110">
    <property type="entry name" value="SGNH hydrolase"/>
    <property type="match status" value="1"/>
</dbReference>
<dbReference type="InterPro" id="IPR036514">
    <property type="entry name" value="SGNH_hydro_sf"/>
</dbReference>
<dbReference type="EMBL" id="QRWX01000003">
    <property type="protein sequence ID" value="RGT54940.1"/>
    <property type="molecule type" value="Genomic_DNA"/>
</dbReference>
<comment type="caution">
    <text evidence="1">The sequence shown here is derived from an EMBL/GenBank/DDBJ whole genome shotgun (WGS) entry which is preliminary data.</text>
</comment>
<evidence type="ECO:0000313" key="2">
    <source>
        <dbReference type="Proteomes" id="UP000284731"/>
    </source>
</evidence>
<gene>
    <name evidence="1" type="ORF">DWX20_07155</name>
</gene>
<dbReference type="AlphaFoldDB" id="A0A412PCN0"/>